<comment type="caution">
    <text evidence="13">The sequence shown here is derived from an EMBL/GenBank/DDBJ whole genome shotgun (WGS) entry which is preliminary data.</text>
</comment>
<evidence type="ECO:0000256" key="4">
    <source>
        <dbReference type="ARBA" id="ARBA00013244"/>
    </source>
</evidence>
<keyword evidence="8" id="KW-0443">Lipid metabolism</keyword>
<evidence type="ECO:0000256" key="2">
    <source>
        <dbReference type="ARBA" id="ARBA00005189"/>
    </source>
</evidence>
<evidence type="ECO:0000259" key="12">
    <source>
        <dbReference type="Pfam" id="PF06974"/>
    </source>
</evidence>
<comment type="similarity">
    <text evidence="3">Belongs to the long-chain O-acyltransferase family.</text>
</comment>
<evidence type="ECO:0000256" key="3">
    <source>
        <dbReference type="ARBA" id="ARBA00009587"/>
    </source>
</evidence>
<reference evidence="13 14" key="1">
    <citation type="submission" date="2020-01" db="EMBL/GenBank/DDBJ databases">
        <title>Genetics and antimicrobial susceptibilities of Nocardia species isolated from the soil; a comparison with species isolated from humans.</title>
        <authorList>
            <person name="Carrasco G."/>
            <person name="Monzon S."/>
            <person name="Sansegundo M."/>
            <person name="Garcia E."/>
            <person name="Garrido N."/>
            <person name="Medina M.J."/>
            <person name="Villalon P."/>
            <person name="Ramirez-Arocha A.C."/>
            <person name="Jimenez P."/>
            <person name="Cuesta I."/>
            <person name="Valdezate S."/>
        </authorList>
    </citation>
    <scope>NUCLEOTIDE SEQUENCE [LARGE SCALE GENOMIC DNA]</scope>
    <source>
        <strain evidence="13 14">CNM20110626</strain>
    </source>
</reference>
<sequence>MTRLPPTDYLTWRLQRDPVLQPTIVSVLMLDSRPDWNALIEAVDRCTRAVPELRRQLISSALPLTAPHWESDTWFDLSWHVQRASLIPRVDLDAVLEFARREAMTPFDPDRPLWRSTLLTSPDDSSGSALVLKIHHSLTDGISGVRILARLCDLERSPDPSTIRPAPPVQERANLRSSVIGECSQNFRSIQRNCSRSVAACLGLAKHPRQTARDGFELAVSLARLVRPITSTLSPVMVNRGYGRRLAAFEVPVDALVRAAHANGGTVNDAFLTAVLIGLRRYHLLHGFSVRSLRVTMPISLRTPDDPLGGNRISLSRFMMPADRTDPVDVMHRVHELVRCQVRERSIQHSGAVAAVLSRMPITLIAGILEHVDFVASDVPGSPAPLYLAGARIERLFAFSPTLGTALNVTMTSYAGTCFIGVNIDTAAVPDVSALTECLVSGFDAVLGLSEGRAAES</sequence>
<dbReference type="EC" id="2.3.1.20" evidence="4"/>
<gene>
    <name evidence="13" type="ORF">GV791_09045</name>
</gene>
<dbReference type="GO" id="GO:0051701">
    <property type="term" value="P:biological process involved in interaction with host"/>
    <property type="evidence" value="ECO:0007669"/>
    <property type="project" value="TreeGrafter"/>
</dbReference>
<dbReference type="GO" id="GO:0005886">
    <property type="term" value="C:plasma membrane"/>
    <property type="evidence" value="ECO:0007669"/>
    <property type="project" value="TreeGrafter"/>
</dbReference>
<protein>
    <recommendedName>
        <fullName evidence="4">diacylglycerol O-acyltransferase</fullName>
        <ecNumber evidence="4">2.3.1.20</ecNumber>
    </recommendedName>
</protein>
<keyword evidence="9" id="KW-0012">Acyltransferase</keyword>
<dbReference type="InterPro" id="IPR004255">
    <property type="entry name" value="O-acyltransferase_WSD1_N"/>
</dbReference>
<dbReference type="GO" id="GO:0006071">
    <property type="term" value="P:glycerol metabolic process"/>
    <property type="evidence" value="ECO:0007669"/>
    <property type="project" value="UniProtKB-KW"/>
</dbReference>
<dbReference type="UniPathway" id="UPA00282"/>
<evidence type="ECO:0000313" key="14">
    <source>
        <dbReference type="Proteomes" id="UP000471166"/>
    </source>
</evidence>
<dbReference type="GO" id="GO:0001666">
    <property type="term" value="P:response to hypoxia"/>
    <property type="evidence" value="ECO:0007669"/>
    <property type="project" value="TreeGrafter"/>
</dbReference>
<dbReference type="InterPro" id="IPR045034">
    <property type="entry name" value="O-acyltransferase_WSD1-like"/>
</dbReference>
<keyword evidence="5" id="KW-0444">Lipid biosynthesis</keyword>
<dbReference type="EMBL" id="JAAGVB010000011">
    <property type="protein sequence ID" value="NEW32707.1"/>
    <property type="molecule type" value="Genomic_DNA"/>
</dbReference>
<evidence type="ECO:0000259" key="11">
    <source>
        <dbReference type="Pfam" id="PF03007"/>
    </source>
</evidence>
<evidence type="ECO:0000256" key="7">
    <source>
        <dbReference type="ARBA" id="ARBA00022798"/>
    </source>
</evidence>
<organism evidence="13 14">
    <name type="scientific">Nocardia cyriacigeorgica</name>
    <dbReference type="NCBI Taxonomy" id="135487"/>
    <lineage>
        <taxon>Bacteria</taxon>
        <taxon>Bacillati</taxon>
        <taxon>Actinomycetota</taxon>
        <taxon>Actinomycetes</taxon>
        <taxon>Mycobacteriales</taxon>
        <taxon>Nocardiaceae</taxon>
        <taxon>Nocardia</taxon>
    </lineage>
</organism>
<dbReference type="GO" id="GO:0071731">
    <property type="term" value="P:response to nitric oxide"/>
    <property type="evidence" value="ECO:0007669"/>
    <property type="project" value="TreeGrafter"/>
</dbReference>
<feature type="domain" description="O-acyltransferase WSD1 C-terminal" evidence="12">
    <location>
        <begin position="310"/>
        <end position="445"/>
    </location>
</feature>
<dbReference type="SUPFAM" id="SSF52777">
    <property type="entry name" value="CoA-dependent acyltransferases"/>
    <property type="match status" value="1"/>
</dbReference>
<name>A0A6P1CLE4_9NOCA</name>
<comment type="pathway">
    <text evidence="2">Lipid metabolism.</text>
</comment>
<keyword evidence="6" id="KW-0808">Transferase</keyword>
<dbReference type="Gene3D" id="3.30.559.10">
    <property type="entry name" value="Chloramphenicol acetyltransferase-like domain"/>
    <property type="match status" value="1"/>
</dbReference>
<evidence type="ECO:0000256" key="8">
    <source>
        <dbReference type="ARBA" id="ARBA00023098"/>
    </source>
</evidence>
<proteinExistence type="inferred from homology"/>
<dbReference type="PANTHER" id="PTHR31650">
    <property type="entry name" value="O-ACYLTRANSFERASE (WSD1-LIKE) FAMILY PROTEIN"/>
    <property type="match status" value="1"/>
</dbReference>
<keyword evidence="7" id="KW-0319">Glycerol metabolism</keyword>
<dbReference type="InterPro" id="IPR009721">
    <property type="entry name" value="O-acyltransferase_WSD1_C"/>
</dbReference>
<comment type="pathway">
    <text evidence="1">Glycerolipid metabolism; triacylglycerol biosynthesis.</text>
</comment>
<evidence type="ECO:0000256" key="1">
    <source>
        <dbReference type="ARBA" id="ARBA00004771"/>
    </source>
</evidence>
<feature type="domain" description="O-acyltransferase WSD1-like N-terminal" evidence="11">
    <location>
        <begin position="33"/>
        <end position="270"/>
    </location>
</feature>
<evidence type="ECO:0000256" key="9">
    <source>
        <dbReference type="ARBA" id="ARBA00023315"/>
    </source>
</evidence>
<dbReference type="Pfam" id="PF03007">
    <property type="entry name" value="WS_DGAT_cat"/>
    <property type="match status" value="1"/>
</dbReference>
<dbReference type="PANTHER" id="PTHR31650:SF1">
    <property type="entry name" value="WAX ESTER SYNTHASE_DIACYLGLYCEROL ACYLTRANSFERASE 4-RELATED"/>
    <property type="match status" value="1"/>
</dbReference>
<dbReference type="Pfam" id="PF06974">
    <property type="entry name" value="WS_DGAT_C"/>
    <property type="match status" value="1"/>
</dbReference>
<dbReference type="Proteomes" id="UP000471166">
    <property type="component" value="Unassembled WGS sequence"/>
</dbReference>
<evidence type="ECO:0000256" key="10">
    <source>
        <dbReference type="ARBA" id="ARBA00048109"/>
    </source>
</evidence>
<dbReference type="RefSeq" id="WP_163843600.1">
    <property type="nucleotide sequence ID" value="NZ_CP107969.1"/>
</dbReference>
<dbReference type="GO" id="GO:0019432">
    <property type="term" value="P:triglyceride biosynthetic process"/>
    <property type="evidence" value="ECO:0007669"/>
    <property type="project" value="UniProtKB-UniPathway"/>
</dbReference>
<dbReference type="AlphaFoldDB" id="A0A6P1CLE4"/>
<evidence type="ECO:0000313" key="13">
    <source>
        <dbReference type="EMBL" id="NEW32707.1"/>
    </source>
</evidence>
<accession>A0A6P1CLE4</accession>
<dbReference type="InterPro" id="IPR023213">
    <property type="entry name" value="CAT-like_dom_sf"/>
</dbReference>
<dbReference type="GO" id="GO:0004144">
    <property type="term" value="F:diacylglycerol O-acyltransferase activity"/>
    <property type="evidence" value="ECO:0007669"/>
    <property type="project" value="UniProtKB-EC"/>
</dbReference>
<evidence type="ECO:0000256" key="5">
    <source>
        <dbReference type="ARBA" id="ARBA00022516"/>
    </source>
</evidence>
<comment type="catalytic activity">
    <reaction evidence="10">
        <text>an acyl-CoA + a 1,2-diacyl-sn-glycerol = a triacyl-sn-glycerol + CoA</text>
        <dbReference type="Rhea" id="RHEA:10868"/>
        <dbReference type="ChEBI" id="CHEBI:17815"/>
        <dbReference type="ChEBI" id="CHEBI:57287"/>
        <dbReference type="ChEBI" id="CHEBI:58342"/>
        <dbReference type="ChEBI" id="CHEBI:64615"/>
        <dbReference type="EC" id="2.3.1.20"/>
    </reaction>
</comment>
<evidence type="ECO:0000256" key="6">
    <source>
        <dbReference type="ARBA" id="ARBA00022679"/>
    </source>
</evidence>